<accession>A0A1C2DS05</accession>
<comment type="caution">
    <text evidence="2">The sequence shown here is derived from an EMBL/GenBank/DDBJ whole genome shotgun (WGS) entry which is preliminary data.</text>
</comment>
<reference evidence="2 3" key="1">
    <citation type="submission" date="2016-08" db="EMBL/GenBank/DDBJ databases">
        <title>Whole genome sequence of Mesorhizobium sp. strain UASWS1009 isolated from industrial sewage.</title>
        <authorList>
            <person name="Crovadore J."/>
            <person name="Calmin G."/>
            <person name="Chablais R."/>
            <person name="Cochard B."/>
            <person name="Lefort F."/>
        </authorList>
    </citation>
    <scope>NUCLEOTIDE SEQUENCE [LARGE SCALE GENOMIC DNA]</scope>
    <source>
        <strain evidence="2 3">UASWS1009</strain>
    </source>
</reference>
<dbReference type="Pfam" id="PF09084">
    <property type="entry name" value="NMT1"/>
    <property type="match status" value="1"/>
</dbReference>
<dbReference type="Proteomes" id="UP000094412">
    <property type="component" value="Unassembled WGS sequence"/>
</dbReference>
<protein>
    <recommendedName>
        <fullName evidence="1">SsuA/THI5-like domain-containing protein</fullName>
    </recommendedName>
</protein>
<feature type="domain" description="SsuA/THI5-like" evidence="1">
    <location>
        <begin position="40"/>
        <end position="102"/>
    </location>
</feature>
<dbReference type="Gene3D" id="3.40.190.10">
    <property type="entry name" value="Periplasmic binding protein-like II"/>
    <property type="match status" value="2"/>
</dbReference>
<sequence length="187" mass="21140">MSAHSRLAVWPMLKKLFNWNDEQARDYMGTLELPLSLPKAAILGFVSSEPARFRAAGVEPKVLLLADHGFDDYAYLLAVGKATLDTRRSALRAFVKATFEGCRRYLGSNYLKAHELIGKENQDLTAPMMDEARLQLLNNRILGSADQKDLARMLPERWKKMMEAARTTGAYGELAHWQDHVDFNLAD</sequence>
<dbReference type="STRING" id="1566387.QV13_12295"/>
<gene>
    <name evidence="2" type="ORF">QV13_12295</name>
</gene>
<name>A0A1C2DS05_9HYPH</name>
<proteinExistence type="predicted"/>
<evidence type="ECO:0000313" key="2">
    <source>
        <dbReference type="EMBL" id="OCX17534.1"/>
    </source>
</evidence>
<dbReference type="InterPro" id="IPR015168">
    <property type="entry name" value="SsuA/THI5"/>
</dbReference>
<evidence type="ECO:0000313" key="3">
    <source>
        <dbReference type="Proteomes" id="UP000094412"/>
    </source>
</evidence>
<evidence type="ECO:0000259" key="1">
    <source>
        <dbReference type="Pfam" id="PF09084"/>
    </source>
</evidence>
<organism evidence="2 3">
    <name type="scientific">Mesorhizobium hungaricum</name>
    <dbReference type="NCBI Taxonomy" id="1566387"/>
    <lineage>
        <taxon>Bacteria</taxon>
        <taxon>Pseudomonadati</taxon>
        <taxon>Pseudomonadota</taxon>
        <taxon>Alphaproteobacteria</taxon>
        <taxon>Hyphomicrobiales</taxon>
        <taxon>Phyllobacteriaceae</taxon>
        <taxon>Mesorhizobium</taxon>
    </lineage>
</organism>
<keyword evidence="3" id="KW-1185">Reference proteome</keyword>
<dbReference type="EMBL" id="MDEO01000032">
    <property type="protein sequence ID" value="OCX17534.1"/>
    <property type="molecule type" value="Genomic_DNA"/>
</dbReference>
<dbReference type="AlphaFoldDB" id="A0A1C2DS05"/>